<dbReference type="RefSeq" id="WP_035000603.1">
    <property type="nucleotide sequence ID" value="NZ_JAKRDN010000002.1"/>
</dbReference>
<feature type="transmembrane region" description="Helical" evidence="2">
    <location>
        <begin position="105"/>
        <end position="124"/>
    </location>
</feature>
<evidence type="ECO:0000313" key="4">
    <source>
        <dbReference type="Proteomes" id="UP001224412"/>
    </source>
</evidence>
<keyword evidence="2" id="KW-0472">Membrane</keyword>
<protein>
    <submittedName>
        <fullName evidence="3">Uncharacterized protein</fullName>
    </submittedName>
</protein>
<evidence type="ECO:0000256" key="2">
    <source>
        <dbReference type="SAM" id="Phobius"/>
    </source>
</evidence>
<dbReference type="Proteomes" id="UP001224412">
    <property type="component" value="Unassembled WGS sequence"/>
</dbReference>
<feature type="region of interest" description="Disordered" evidence="1">
    <location>
        <begin position="196"/>
        <end position="220"/>
    </location>
</feature>
<feature type="transmembrane region" description="Helical" evidence="2">
    <location>
        <begin position="139"/>
        <end position="160"/>
    </location>
</feature>
<feature type="transmembrane region" description="Helical" evidence="2">
    <location>
        <begin position="78"/>
        <end position="98"/>
    </location>
</feature>
<comment type="caution">
    <text evidence="3">The sequence shown here is derived from an EMBL/GenBank/DDBJ whole genome shotgun (WGS) entry which is preliminary data.</text>
</comment>
<name>A0AAP4F636_9CORY</name>
<sequence>MTTWPSQQPARSNSRPDAEKSAAVEKRAARTMTLGKAVYPLGGAVFAYVGFLILPYAGNTRGYEMLFGSSDITTVIEQVWAVLLTIGIGLASTSVLLTKFAPAGLVGWMCVAVALPYSLFSLWVRHTGPHGGENAPHSIGMYVGILGAVLAFGAYCAVALKKNPEQRAAARMRADSTTVDEVTRLKRVSGMTVQHTDYDSNPLFVDDRRRRAGSRASEND</sequence>
<organism evidence="3 4">
    <name type="scientific">Corynebacterium pseudodiphtheriticum</name>
    <dbReference type="NCBI Taxonomy" id="37637"/>
    <lineage>
        <taxon>Bacteria</taxon>
        <taxon>Bacillati</taxon>
        <taxon>Actinomycetota</taxon>
        <taxon>Actinomycetes</taxon>
        <taxon>Mycobacteriales</taxon>
        <taxon>Corynebacteriaceae</taxon>
        <taxon>Corynebacterium</taxon>
    </lineage>
</organism>
<feature type="compositionally biased region" description="Polar residues" evidence="1">
    <location>
        <begin position="1"/>
        <end position="13"/>
    </location>
</feature>
<reference evidence="3" key="1">
    <citation type="submission" date="2023-05" db="EMBL/GenBank/DDBJ databases">
        <title>Metabolic capabilities are highly conserved among human nasal-associated Corynebacterium species in pangenomic analyses.</title>
        <authorList>
            <person name="Tran T.H."/>
            <person name="Roberts A.Q."/>
            <person name="Escapa I.F."/>
            <person name="Gao W."/>
            <person name="Conlan S."/>
            <person name="Kong H."/>
            <person name="Segre J.A."/>
            <person name="Kelly M.S."/>
            <person name="Lemon K.P."/>
        </authorList>
    </citation>
    <scope>NUCLEOTIDE SEQUENCE</scope>
    <source>
        <strain evidence="3">KPL2773</strain>
    </source>
</reference>
<feature type="transmembrane region" description="Helical" evidence="2">
    <location>
        <begin position="37"/>
        <end position="58"/>
    </location>
</feature>
<accession>A0AAP4F636</accession>
<evidence type="ECO:0000313" key="3">
    <source>
        <dbReference type="EMBL" id="MDK4306748.1"/>
    </source>
</evidence>
<keyword evidence="2" id="KW-0812">Transmembrane</keyword>
<keyword evidence="2" id="KW-1133">Transmembrane helix</keyword>
<feature type="region of interest" description="Disordered" evidence="1">
    <location>
        <begin position="1"/>
        <end position="22"/>
    </location>
</feature>
<dbReference type="AlphaFoldDB" id="A0AAP4F636"/>
<dbReference type="GeneID" id="42781550"/>
<evidence type="ECO:0000256" key="1">
    <source>
        <dbReference type="SAM" id="MobiDB-lite"/>
    </source>
</evidence>
<proteinExistence type="predicted"/>
<dbReference type="EMBL" id="JASNVH010000005">
    <property type="protein sequence ID" value="MDK4306748.1"/>
    <property type="molecule type" value="Genomic_DNA"/>
</dbReference>
<gene>
    <name evidence="3" type="ORF">QPX42_04170</name>
</gene>